<organism evidence="3 4">
    <name type="scientific">Luteipulveratus flavus</name>
    <dbReference type="NCBI Taxonomy" id="3031728"/>
    <lineage>
        <taxon>Bacteria</taxon>
        <taxon>Bacillati</taxon>
        <taxon>Actinomycetota</taxon>
        <taxon>Actinomycetes</taxon>
        <taxon>Micrococcales</taxon>
        <taxon>Dermacoccaceae</taxon>
        <taxon>Luteipulveratus</taxon>
    </lineage>
</organism>
<dbReference type="InterPro" id="IPR014710">
    <property type="entry name" value="RmlC-like_jellyroll"/>
</dbReference>
<protein>
    <submittedName>
        <fullName evidence="3">Cupin domain-containing protein</fullName>
    </submittedName>
</protein>
<name>A0ABT6C2G7_9MICO</name>
<evidence type="ECO:0000313" key="4">
    <source>
        <dbReference type="Proteomes" id="UP001528912"/>
    </source>
</evidence>
<dbReference type="RefSeq" id="WP_277190490.1">
    <property type="nucleotide sequence ID" value="NZ_JAROAV010000002.1"/>
</dbReference>
<evidence type="ECO:0000313" key="3">
    <source>
        <dbReference type="EMBL" id="MDF8262723.1"/>
    </source>
</evidence>
<dbReference type="PANTHER" id="PTHR35848">
    <property type="entry name" value="OXALATE-BINDING PROTEIN"/>
    <property type="match status" value="1"/>
</dbReference>
<dbReference type="SUPFAM" id="SSF51182">
    <property type="entry name" value="RmlC-like cupins"/>
    <property type="match status" value="1"/>
</dbReference>
<reference evidence="3 4" key="1">
    <citation type="submission" date="2023-03" db="EMBL/GenBank/DDBJ databases">
        <title>YIM 133296 draft genome.</title>
        <authorList>
            <person name="Xiong L."/>
        </authorList>
    </citation>
    <scope>NUCLEOTIDE SEQUENCE [LARGE SCALE GENOMIC DNA]</scope>
    <source>
        <strain evidence="3 4">YIM 133296</strain>
    </source>
</reference>
<comment type="caution">
    <text evidence="3">The sequence shown here is derived from an EMBL/GenBank/DDBJ whole genome shotgun (WGS) entry which is preliminary data.</text>
</comment>
<evidence type="ECO:0000259" key="2">
    <source>
        <dbReference type="Pfam" id="PF07883"/>
    </source>
</evidence>
<dbReference type="Gene3D" id="2.60.120.10">
    <property type="entry name" value="Jelly Rolls"/>
    <property type="match status" value="1"/>
</dbReference>
<accession>A0ABT6C2G7</accession>
<gene>
    <name evidence="3" type="ORF">P4R38_00505</name>
</gene>
<evidence type="ECO:0000256" key="1">
    <source>
        <dbReference type="ARBA" id="ARBA00022723"/>
    </source>
</evidence>
<dbReference type="EMBL" id="JAROAV010000002">
    <property type="protein sequence ID" value="MDF8262723.1"/>
    <property type="molecule type" value="Genomic_DNA"/>
</dbReference>
<feature type="domain" description="Cupin type-2" evidence="2">
    <location>
        <begin position="35"/>
        <end position="99"/>
    </location>
</feature>
<dbReference type="Proteomes" id="UP001528912">
    <property type="component" value="Unassembled WGS sequence"/>
</dbReference>
<dbReference type="InterPro" id="IPR051610">
    <property type="entry name" value="GPI/OXD"/>
</dbReference>
<keyword evidence="4" id="KW-1185">Reference proteome</keyword>
<dbReference type="Pfam" id="PF07883">
    <property type="entry name" value="Cupin_2"/>
    <property type="match status" value="1"/>
</dbReference>
<sequence>MLLRSTDAKTFDLHDARFHSYVAPRTGSTRLCAWRTELAPGAPAQPHTVSEEEVFLVLAGRLAMTVEEESYDAGPGDVVHVPAGATIVVANAGDTPLTLWVTTSVGIRATLPDGSQITPPWSQ</sequence>
<proteinExistence type="predicted"/>
<dbReference type="InterPro" id="IPR013096">
    <property type="entry name" value="Cupin_2"/>
</dbReference>
<dbReference type="InterPro" id="IPR011051">
    <property type="entry name" value="RmlC_Cupin_sf"/>
</dbReference>
<keyword evidence="1" id="KW-0479">Metal-binding</keyword>